<dbReference type="InterPro" id="IPR007657">
    <property type="entry name" value="Glycosyltransferase_61"/>
</dbReference>
<organism evidence="5 6">
    <name type="scientific">Methylomagnum ishizawai</name>
    <dbReference type="NCBI Taxonomy" id="1760988"/>
    <lineage>
        <taxon>Bacteria</taxon>
        <taxon>Pseudomonadati</taxon>
        <taxon>Pseudomonadota</taxon>
        <taxon>Gammaproteobacteria</taxon>
        <taxon>Methylococcales</taxon>
        <taxon>Methylococcaceae</taxon>
        <taxon>Methylomagnum</taxon>
    </lineage>
</organism>
<dbReference type="InterPro" id="IPR049625">
    <property type="entry name" value="Glyco_transf_61_cat"/>
</dbReference>
<evidence type="ECO:0000256" key="1">
    <source>
        <dbReference type="ARBA" id="ARBA00022676"/>
    </source>
</evidence>
<proteinExistence type="predicted"/>
<gene>
    <name evidence="5" type="ORF">SAMN02949497_0599</name>
</gene>
<evidence type="ECO:0000313" key="5">
    <source>
        <dbReference type="EMBL" id="SMF93321.1"/>
    </source>
</evidence>
<dbReference type="Proteomes" id="UP000192923">
    <property type="component" value="Unassembled WGS sequence"/>
</dbReference>
<reference evidence="5 6" key="1">
    <citation type="submission" date="2016-12" db="EMBL/GenBank/DDBJ databases">
        <authorList>
            <person name="Song W.-J."/>
            <person name="Kurnit D.M."/>
        </authorList>
    </citation>
    <scope>NUCLEOTIDE SEQUENCE [LARGE SCALE GENOMIC DNA]</scope>
    <source>
        <strain evidence="5 6">175</strain>
    </source>
</reference>
<evidence type="ECO:0000259" key="4">
    <source>
        <dbReference type="Pfam" id="PF04577"/>
    </source>
</evidence>
<evidence type="ECO:0000256" key="2">
    <source>
        <dbReference type="ARBA" id="ARBA00022679"/>
    </source>
</evidence>
<dbReference type="OrthoDB" id="288504at2"/>
<keyword evidence="3" id="KW-0325">Glycoprotein</keyword>
<keyword evidence="6" id="KW-1185">Reference proteome</keyword>
<evidence type="ECO:0000256" key="3">
    <source>
        <dbReference type="ARBA" id="ARBA00023180"/>
    </source>
</evidence>
<sequence>MTADSSILVVPPRTFNLSAPVSGGEHYIFSTKTGDVPSVELHFIPSAILSADCTNRSNIKFYIFDQDRNLKFSHGTEPFILDEVQDFDSGRLALIDDKFNIFNVCHFLLDKITRIPLFESVKPDIYLCFSRNQYVEDVFAKLGRRVFSPFLDMAKKGVRKISIRIPELYVSSNSFKIKHSGLRHPAHVGAPWAIDFLRKSFVETEGGAEPSQPAPAGVGQRIFISRNKALTRKILNQDEVNKVLEKYDFKTVFLEDFRFAEQVAIFKSANAVIGVHGAGLTNILFCGPKNTRVGEILPPLCATRAYWVLSNALGFEYGAFIAEDKEFPKPDYAGWKHQGKLYNKRNVLVNIKAFERFVKNMVC</sequence>
<accession>A0A1Y6CSB7</accession>
<dbReference type="GO" id="GO:0016757">
    <property type="term" value="F:glycosyltransferase activity"/>
    <property type="evidence" value="ECO:0007669"/>
    <property type="project" value="UniProtKB-KW"/>
</dbReference>
<evidence type="ECO:0000313" key="6">
    <source>
        <dbReference type="Proteomes" id="UP000192923"/>
    </source>
</evidence>
<name>A0A1Y6CSB7_9GAMM</name>
<protein>
    <recommendedName>
        <fullName evidence="4">Glycosyltransferase 61 catalytic domain-containing protein</fullName>
    </recommendedName>
</protein>
<dbReference type="RefSeq" id="WP_085209801.1">
    <property type="nucleotide sequence ID" value="NZ_FXAM01000001.1"/>
</dbReference>
<dbReference type="Pfam" id="PF04577">
    <property type="entry name" value="Glyco_transf_61"/>
    <property type="match status" value="1"/>
</dbReference>
<dbReference type="STRING" id="1760988.SAMN02949497_0599"/>
<keyword evidence="2" id="KW-0808">Transferase</keyword>
<dbReference type="AlphaFoldDB" id="A0A1Y6CSB7"/>
<feature type="domain" description="Glycosyltransferase 61 catalytic" evidence="4">
    <location>
        <begin position="105"/>
        <end position="292"/>
    </location>
</feature>
<dbReference type="EMBL" id="FXAM01000001">
    <property type="protein sequence ID" value="SMF93321.1"/>
    <property type="molecule type" value="Genomic_DNA"/>
</dbReference>
<dbReference type="PANTHER" id="PTHR20961">
    <property type="entry name" value="GLYCOSYLTRANSFERASE"/>
    <property type="match status" value="1"/>
</dbReference>
<keyword evidence="1" id="KW-0328">Glycosyltransferase</keyword>